<evidence type="ECO:0000313" key="3">
    <source>
        <dbReference type="Proteomes" id="UP000295598"/>
    </source>
</evidence>
<dbReference type="GO" id="GO:0050135">
    <property type="term" value="F:NADP+ nucleosidase activity"/>
    <property type="evidence" value="ECO:0007669"/>
    <property type="project" value="InterPro"/>
</dbReference>
<feature type="domain" description="TNT" evidence="1">
    <location>
        <begin position="2"/>
        <end position="32"/>
    </location>
</feature>
<organism evidence="2 3">
    <name type="scientific">Photorhabdus khanii subsp. guanajuatensis</name>
    <dbReference type="NCBI Taxonomy" id="2100166"/>
    <lineage>
        <taxon>Bacteria</taxon>
        <taxon>Pseudomonadati</taxon>
        <taxon>Pseudomonadota</taxon>
        <taxon>Gammaproteobacteria</taxon>
        <taxon>Enterobacterales</taxon>
        <taxon>Morganellaceae</taxon>
        <taxon>Photorhabdus</taxon>
    </lineage>
</organism>
<dbReference type="Pfam" id="PF14021">
    <property type="entry name" value="TNT"/>
    <property type="match status" value="1"/>
</dbReference>
<proteinExistence type="predicted"/>
<sequence>MAPWFGYSGQGIQYDLPKKVHELRADGSLEKVSRTLKR</sequence>
<reference evidence="2 3" key="1">
    <citation type="journal article" date="2019" name="Int. J. Syst. Evol. Microbiol.">
        <title>Photorhabdus khanii subsp. guanajuatensis subsp. nov., isolated from Heterorhabditis atacamensis, and Photorhabdus luminescens subsp. mexicana subsp. nov., isolated from Heterorhabditis mexicana entomopathogenic nematodes.</title>
        <authorList>
            <person name="Machado R.A.R."/>
            <person name="Bruno P."/>
            <person name="Arce C.C.M."/>
            <person name="Liechti N."/>
            <person name="Kohler A."/>
            <person name="Bernal J."/>
            <person name="Bruggmann R."/>
            <person name="Turlings T.C.J."/>
        </authorList>
    </citation>
    <scope>NUCLEOTIDE SEQUENCE [LARGE SCALE GENOMIC DNA]</scope>
    <source>
        <strain evidence="2 3">MEX20-17</strain>
    </source>
</reference>
<protein>
    <recommendedName>
        <fullName evidence="1">TNT domain-containing protein</fullName>
    </recommendedName>
</protein>
<dbReference type="EMBL" id="PUJY01000097">
    <property type="protein sequence ID" value="TDB42699.1"/>
    <property type="molecule type" value="Genomic_DNA"/>
</dbReference>
<evidence type="ECO:0000313" key="2">
    <source>
        <dbReference type="EMBL" id="TDB42699.1"/>
    </source>
</evidence>
<accession>A0A4R4IR96</accession>
<name>A0A4R4IR96_9GAMM</name>
<gene>
    <name evidence="2" type="ORF">C5467_23620</name>
</gene>
<dbReference type="AlphaFoldDB" id="A0A4R4IR96"/>
<comment type="caution">
    <text evidence="2">The sequence shown here is derived from an EMBL/GenBank/DDBJ whole genome shotgun (WGS) entry which is preliminary data.</text>
</comment>
<dbReference type="Proteomes" id="UP000295598">
    <property type="component" value="Unassembled WGS sequence"/>
</dbReference>
<dbReference type="InterPro" id="IPR025331">
    <property type="entry name" value="TNT"/>
</dbReference>
<evidence type="ECO:0000259" key="1">
    <source>
        <dbReference type="Pfam" id="PF14021"/>
    </source>
</evidence>